<evidence type="ECO:0000313" key="8">
    <source>
        <dbReference type="EMBL" id="MCG4618027.1"/>
    </source>
</evidence>
<keyword evidence="6" id="KW-0732">Signal</keyword>
<dbReference type="Gene3D" id="3.90.1720.10">
    <property type="entry name" value="endopeptidase domain like (from Nostoc punctiforme)"/>
    <property type="match status" value="1"/>
</dbReference>
<evidence type="ECO:0000256" key="2">
    <source>
        <dbReference type="ARBA" id="ARBA00022670"/>
    </source>
</evidence>
<evidence type="ECO:0000256" key="1">
    <source>
        <dbReference type="ARBA" id="ARBA00007074"/>
    </source>
</evidence>
<name>A0AAJ1BBW7_9ACTO</name>
<accession>A0AAJ1BBW7</accession>
<dbReference type="PROSITE" id="PS51935">
    <property type="entry name" value="NLPC_P60"/>
    <property type="match status" value="1"/>
</dbReference>
<sequence>MTGKSRMIRGLTCFTAAASLVLATVPAYAEEVTTPASPQSPTSTESVSTDGLDTPNPAQDANDVADNTGNDGLEIQDSGSETSTPQAAENSIQIPYTGSTVAPGSLASSNNRPLTSRWYTGMRFGQPRQIGNGWGKDGVLAMNDYTGNRRADLFYFLEKENNVIFRLYEGTSGGGLRTIGDIGQGWGAFDSITSGDVNHDGKTDLIARKNNGDLYLYLACRSSYCFNSGVKIGNGWSSMRFLTFMSRTVGNKTGILAVDRAGQMHIYPFLDGRGRFDAPVRLGFGWNNITRVMSTGDVDQNGKSDFLATDSSGYLYLYRASGGGTAFSSGLVGNGWNVMSQIMPIDISLGGGIMAIDHKGLLHRYPLIGSSSAAGWRPPARYLQPVSAIRAPGTTVVPRRGWNGTKVREVRARMGVGVPLNAGMTFDQRTENAVKRFQRKIGVSANGVVDHRTWVSMTSRSWTMDNFQLNPVPLRANRSQRVNAMISFARGQTGSPYTWGGAGGYGDGYDCSGFALQALYRAGIDPQPINVISHAAPTYRTSKELYAHPRLQKVGFGSRQPGDLVFWQGRGGIYHVAIYVGSNQIIESNYGHARQRGLYNWGSIAPYVVRPLAS</sequence>
<feature type="compositionally biased region" description="Polar residues" evidence="5">
    <location>
        <begin position="47"/>
        <end position="70"/>
    </location>
</feature>
<comment type="similarity">
    <text evidence="1">Belongs to the peptidase C40 family.</text>
</comment>
<dbReference type="InterPro" id="IPR051202">
    <property type="entry name" value="Peptidase_C40"/>
</dbReference>
<feature type="chain" id="PRO_5042574886" evidence="6">
    <location>
        <begin position="30"/>
        <end position="614"/>
    </location>
</feature>
<keyword evidence="2" id="KW-0645">Protease</keyword>
<feature type="signal peptide" evidence="6">
    <location>
        <begin position="1"/>
        <end position="29"/>
    </location>
</feature>
<keyword evidence="3" id="KW-0378">Hydrolase</keyword>
<dbReference type="Pfam" id="PF00877">
    <property type="entry name" value="NLPC_P60"/>
    <property type="match status" value="1"/>
</dbReference>
<evidence type="ECO:0000256" key="3">
    <source>
        <dbReference type="ARBA" id="ARBA00022801"/>
    </source>
</evidence>
<dbReference type="Pfam" id="PF01471">
    <property type="entry name" value="PG_binding_1"/>
    <property type="match status" value="1"/>
</dbReference>
<feature type="compositionally biased region" description="Low complexity" evidence="5">
    <location>
        <begin position="33"/>
        <end position="46"/>
    </location>
</feature>
<proteinExistence type="inferred from homology"/>
<dbReference type="SUPFAM" id="SSF47090">
    <property type="entry name" value="PGBD-like"/>
    <property type="match status" value="1"/>
</dbReference>
<protein>
    <submittedName>
        <fullName evidence="8">NlpC/P60 family protein</fullName>
    </submittedName>
</protein>
<dbReference type="EMBL" id="JAKNHJ010000010">
    <property type="protein sequence ID" value="MCG4618027.1"/>
    <property type="molecule type" value="Genomic_DNA"/>
</dbReference>
<feature type="compositionally biased region" description="Polar residues" evidence="5">
    <location>
        <begin position="77"/>
        <end position="88"/>
    </location>
</feature>
<dbReference type="Gene3D" id="1.10.101.10">
    <property type="entry name" value="PGBD-like superfamily/PGBD"/>
    <property type="match status" value="1"/>
</dbReference>
<dbReference type="PANTHER" id="PTHR47053">
    <property type="entry name" value="MUREIN DD-ENDOPEPTIDASE MEPH-RELATED"/>
    <property type="match status" value="1"/>
</dbReference>
<organism evidence="8 9">
    <name type="scientific">Varibaculum cambriense</name>
    <dbReference type="NCBI Taxonomy" id="184870"/>
    <lineage>
        <taxon>Bacteria</taxon>
        <taxon>Bacillati</taxon>
        <taxon>Actinomycetota</taxon>
        <taxon>Actinomycetes</taxon>
        <taxon>Actinomycetales</taxon>
        <taxon>Actinomycetaceae</taxon>
        <taxon>Varibaculum</taxon>
    </lineage>
</organism>
<dbReference type="SUPFAM" id="SSF69318">
    <property type="entry name" value="Integrin alpha N-terminal domain"/>
    <property type="match status" value="1"/>
</dbReference>
<feature type="domain" description="NlpC/P60" evidence="7">
    <location>
        <begin position="479"/>
        <end position="614"/>
    </location>
</feature>
<evidence type="ECO:0000259" key="7">
    <source>
        <dbReference type="PROSITE" id="PS51935"/>
    </source>
</evidence>
<dbReference type="InterPro" id="IPR038765">
    <property type="entry name" value="Papain-like_cys_pep_sf"/>
</dbReference>
<dbReference type="InterPro" id="IPR036366">
    <property type="entry name" value="PGBDSf"/>
</dbReference>
<dbReference type="InterPro" id="IPR000064">
    <property type="entry name" value="NLP_P60_dom"/>
</dbReference>
<evidence type="ECO:0000313" key="9">
    <source>
        <dbReference type="Proteomes" id="UP001200537"/>
    </source>
</evidence>
<dbReference type="InterPro" id="IPR028994">
    <property type="entry name" value="Integrin_alpha_N"/>
</dbReference>
<dbReference type="GO" id="GO:0006508">
    <property type="term" value="P:proteolysis"/>
    <property type="evidence" value="ECO:0007669"/>
    <property type="project" value="UniProtKB-KW"/>
</dbReference>
<evidence type="ECO:0000256" key="4">
    <source>
        <dbReference type="ARBA" id="ARBA00022807"/>
    </source>
</evidence>
<dbReference type="InterPro" id="IPR036365">
    <property type="entry name" value="PGBD-like_sf"/>
</dbReference>
<dbReference type="SUPFAM" id="SSF54001">
    <property type="entry name" value="Cysteine proteinases"/>
    <property type="match status" value="1"/>
</dbReference>
<evidence type="ECO:0000256" key="6">
    <source>
        <dbReference type="SAM" id="SignalP"/>
    </source>
</evidence>
<dbReference type="Proteomes" id="UP001200537">
    <property type="component" value="Unassembled WGS sequence"/>
</dbReference>
<gene>
    <name evidence="8" type="ORF">L0M99_05920</name>
</gene>
<comment type="caution">
    <text evidence="8">The sequence shown here is derived from an EMBL/GenBank/DDBJ whole genome shotgun (WGS) entry which is preliminary data.</text>
</comment>
<dbReference type="RefSeq" id="WP_238128069.1">
    <property type="nucleotide sequence ID" value="NZ_JAGZVZ010000002.1"/>
</dbReference>
<dbReference type="AlphaFoldDB" id="A0AAJ1BBW7"/>
<dbReference type="PANTHER" id="PTHR47053:SF1">
    <property type="entry name" value="MUREIN DD-ENDOPEPTIDASE MEPH-RELATED"/>
    <property type="match status" value="1"/>
</dbReference>
<keyword evidence="4" id="KW-0788">Thiol protease</keyword>
<dbReference type="GO" id="GO:0008234">
    <property type="term" value="F:cysteine-type peptidase activity"/>
    <property type="evidence" value="ECO:0007669"/>
    <property type="project" value="UniProtKB-KW"/>
</dbReference>
<dbReference type="InterPro" id="IPR002477">
    <property type="entry name" value="Peptidoglycan-bd-like"/>
</dbReference>
<evidence type="ECO:0000256" key="5">
    <source>
        <dbReference type="SAM" id="MobiDB-lite"/>
    </source>
</evidence>
<reference evidence="8" key="1">
    <citation type="submission" date="2022-01" db="EMBL/GenBank/DDBJ databases">
        <title>Collection of gut derived symbiotic bacterial strains cultured from healthy donors.</title>
        <authorList>
            <person name="Lin H."/>
            <person name="Kohout C."/>
            <person name="Waligurski E."/>
            <person name="Pamer E.G."/>
        </authorList>
    </citation>
    <scope>NUCLEOTIDE SEQUENCE</scope>
    <source>
        <strain evidence="8">DFI.7.46</strain>
    </source>
</reference>
<feature type="region of interest" description="Disordered" evidence="5">
    <location>
        <begin position="31"/>
        <end position="88"/>
    </location>
</feature>